<keyword evidence="2" id="KW-1185">Reference proteome</keyword>
<dbReference type="AlphaFoldDB" id="A9HFV2"/>
<name>A9HFV2_GLUDA</name>
<proteinExistence type="predicted"/>
<evidence type="ECO:0000313" key="2">
    <source>
        <dbReference type="Proteomes" id="UP000001176"/>
    </source>
</evidence>
<gene>
    <name evidence="1" type="ordered locus">GDI1470</name>
</gene>
<dbReference type="Proteomes" id="UP000001176">
    <property type="component" value="Chromosome"/>
</dbReference>
<sequence length="61" mass="6888">MIGYFYERVITFTHMESYLTGQNFSKTIKSVVRSDRLMVSMADLQNSPSAVHNFSPAQASP</sequence>
<organism evidence="1 2">
    <name type="scientific">Gluconacetobacter diazotrophicus (strain ATCC 49037 / DSM 5601 / CCUG 37298 / CIP 103539 / LMG 7603 / PAl5)</name>
    <dbReference type="NCBI Taxonomy" id="272568"/>
    <lineage>
        <taxon>Bacteria</taxon>
        <taxon>Pseudomonadati</taxon>
        <taxon>Pseudomonadota</taxon>
        <taxon>Alphaproteobacteria</taxon>
        <taxon>Acetobacterales</taxon>
        <taxon>Acetobacteraceae</taxon>
        <taxon>Gluconacetobacter</taxon>
    </lineage>
</organism>
<protein>
    <submittedName>
        <fullName evidence="1">Uncharacterized protein</fullName>
    </submittedName>
</protein>
<accession>A9HFV2</accession>
<dbReference type="EMBL" id="AM889285">
    <property type="protein sequence ID" value="CAP55413.1"/>
    <property type="molecule type" value="Genomic_DNA"/>
</dbReference>
<dbReference type="KEGG" id="gdi:GDI1470"/>
<reference evidence="1 2" key="1">
    <citation type="journal article" date="2009" name="BMC Genomics">
        <title>Complete genome sequence of the sugarcane nitrogen-fixing endophyte Gluconacetobacter diazotrophicus Pal5.</title>
        <authorList>
            <person name="Bertalan M."/>
            <person name="Albano R."/>
            <person name="Padua V."/>
            <person name="Rouws L."/>
            <person name="Rojas C."/>
            <person name="Hemerly A."/>
            <person name="Teixeira K."/>
            <person name="Schwab S."/>
            <person name="Araujo J."/>
            <person name="Oliveira A."/>
            <person name="Franca L."/>
            <person name="Magalhaes V."/>
            <person name="Alqueres S."/>
            <person name="Cardoso A."/>
            <person name="Almeida W."/>
            <person name="Loureiro M.M."/>
            <person name="Nogueira E."/>
            <person name="Cidade D."/>
            <person name="Oliveira D."/>
            <person name="Simao T."/>
            <person name="Macedo J."/>
            <person name="Valadao A."/>
            <person name="Dreschsel M."/>
            <person name="Freitas F."/>
            <person name="Vidal M."/>
            <person name="Guedes H."/>
            <person name="Rodrigues E."/>
            <person name="Meneses C."/>
            <person name="Brioso P."/>
            <person name="Pozzer L."/>
            <person name="Figueiredo D."/>
            <person name="Montano H."/>
            <person name="Junior J."/>
            <person name="Filho G."/>
            <person name="Flores V."/>
            <person name="Ferreira B."/>
            <person name="Branco A."/>
            <person name="Gonzalez P."/>
            <person name="Guillobel H."/>
            <person name="Lemos M."/>
            <person name="Seibel L."/>
            <person name="Macedo J."/>
            <person name="Alves-Ferreira M."/>
            <person name="Sachetto-Martins G."/>
            <person name="Coelho A."/>
            <person name="Santos E."/>
            <person name="Amaral G."/>
            <person name="Neves A."/>
            <person name="Pacheco A.B."/>
            <person name="Carvalho D."/>
            <person name="Lery L."/>
            <person name="Bisch P."/>
            <person name="Rossle S.C."/>
            <person name="Urmenyi T."/>
            <person name="Kruger W.V."/>
            <person name="Martins O."/>
            <person name="Baldani J.I."/>
            <person name="Ferreira P.C."/>
        </authorList>
    </citation>
    <scope>NUCLEOTIDE SEQUENCE [LARGE SCALE GENOMIC DNA]</scope>
    <source>
        <strain evidence="2">ATCC 49037 / DSM 5601 / CCUG 37298 / CIP 103539 / LMG 7603 / PAl5</strain>
    </source>
</reference>
<evidence type="ECO:0000313" key="1">
    <source>
        <dbReference type="EMBL" id="CAP55413.1"/>
    </source>
</evidence>